<proteinExistence type="inferred from homology"/>
<sequence>MRSSSRIIRGLDAAELPSWSVDLIGDVYQNPVERMMSDADRQRAKNAQPAKPLSAEETRLKEWEDALARREAQLKLLERDTLKEAEEKGLQTGYEAGWNTAHNERVALLQATKSMEDEFERFKLELSDKLLDLAVLVSKKVIADTVTLQPQQAALLLNQVLDSMQLYSKAVTLRAHPNTLRVLEAQFGDQKMLGNIRLMEDPQQLQGGFILQHPEGEVDATLQTRWLRAIESLGKSNPITPDDLNSDPEKDSE</sequence>
<comment type="similarity">
    <text evidence="2">Belongs to the FliH family.</text>
</comment>
<keyword evidence="6" id="KW-0653">Protein transport</keyword>
<evidence type="ECO:0000313" key="11">
    <source>
        <dbReference type="Proteomes" id="UP001329151"/>
    </source>
</evidence>
<evidence type="ECO:0000256" key="8">
    <source>
        <dbReference type="SAM" id="MobiDB-lite"/>
    </source>
</evidence>
<evidence type="ECO:0000256" key="2">
    <source>
        <dbReference type="ARBA" id="ARBA00006602"/>
    </source>
</evidence>
<dbReference type="GO" id="GO:0015031">
    <property type="term" value="P:protein transport"/>
    <property type="evidence" value="ECO:0007669"/>
    <property type="project" value="UniProtKB-KW"/>
</dbReference>
<dbReference type="GO" id="GO:0044781">
    <property type="term" value="P:bacterial-type flagellum organization"/>
    <property type="evidence" value="ECO:0007669"/>
    <property type="project" value="UniProtKB-KW"/>
</dbReference>
<evidence type="ECO:0000256" key="6">
    <source>
        <dbReference type="ARBA" id="ARBA00022927"/>
    </source>
</evidence>
<dbReference type="KEGG" id="lto:RGQ30_10230"/>
<keyword evidence="5" id="KW-1005">Bacterial flagellum biogenesis</keyword>
<evidence type="ECO:0000256" key="4">
    <source>
        <dbReference type="ARBA" id="ARBA00022448"/>
    </source>
</evidence>
<feature type="region of interest" description="Disordered" evidence="8">
    <location>
        <begin position="38"/>
        <end position="57"/>
    </location>
</feature>
<dbReference type="RefSeq" id="WP_298219544.1">
    <property type="nucleotide sequence ID" value="NZ_AP028947.1"/>
</dbReference>
<dbReference type="InterPro" id="IPR051472">
    <property type="entry name" value="T3SS_Stator/FliH"/>
</dbReference>
<dbReference type="PANTHER" id="PTHR34982">
    <property type="entry name" value="YOP PROTEINS TRANSLOCATION PROTEIN L"/>
    <property type="match status" value="1"/>
</dbReference>
<evidence type="ECO:0000256" key="5">
    <source>
        <dbReference type="ARBA" id="ARBA00022795"/>
    </source>
</evidence>
<name>A0AA86JJE2_9BURK</name>
<comment type="function">
    <text evidence="1">Needed for flagellar regrowth and assembly.</text>
</comment>
<evidence type="ECO:0000256" key="1">
    <source>
        <dbReference type="ARBA" id="ARBA00003041"/>
    </source>
</evidence>
<evidence type="ECO:0000256" key="7">
    <source>
        <dbReference type="ARBA" id="ARBA00023225"/>
    </source>
</evidence>
<keyword evidence="10" id="KW-0966">Cell projection</keyword>
<evidence type="ECO:0000313" key="10">
    <source>
        <dbReference type="EMBL" id="BET25522.1"/>
    </source>
</evidence>
<keyword evidence="4" id="KW-0813">Transport</keyword>
<dbReference type="Pfam" id="PF02108">
    <property type="entry name" value="FliH"/>
    <property type="match status" value="1"/>
</dbReference>
<dbReference type="GO" id="GO:0005829">
    <property type="term" value="C:cytosol"/>
    <property type="evidence" value="ECO:0007669"/>
    <property type="project" value="TreeGrafter"/>
</dbReference>
<keyword evidence="11" id="KW-1185">Reference proteome</keyword>
<dbReference type="PANTHER" id="PTHR34982:SF1">
    <property type="entry name" value="FLAGELLAR ASSEMBLY PROTEIN FLIH"/>
    <property type="match status" value="1"/>
</dbReference>
<dbReference type="EMBL" id="AP028947">
    <property type="protein sequence ID" value="BET25522.1"/>
    <property type="molecule type" value="Genomic_DNA"/>
</dbReference>
<accession>A0AA86JJE2</accession>
<dbReference type="InterPro" id="IPR018035">
    <property type="entry name" value="Flagellar_FliH/T3SS_HrpE"/>
</dbReference>
<keyword evidence="10" id="KW-0282">Flagellum</keyword>
<evidence type="ECO:0000256" key="3">
    <source>
        <dbReference type="ARBA" id="ARBA00016507"/>
    </source>
</evidence>
<keyword evidence="10" id="KW-0969">Cilium</keyword>
<keyword evidence="7" id="KW-1006">Bacterial flagellum protein export</keyword>
<protein>
    <recommendedName>
        <fullName evidence="3">Flagellar assembly protein FliH</fullName>
    </recommendedName>
</protein>
<feature type="domain" description="Flagellar assembly protein FliH/Type III secretion system HrpE" evidence="9">
    <location>
        <begin position="107"/>
        <end position="227"/>
    </location>
</feature>
<reference evidence="10 11" key="1">
    <citation type="submission" date="2023-10" db="EMBL/GenBank/DDBJ databases">
        <title>Complete Genome Sequence of Limnobacter thiooxidans CS-K2T, Isolated from freshwater lake sediments in Bavaria, Germany.</title>
        <authorList>
            <person name="Naruki M."/>
            <person name="Watanabe A."/>
            <person name="Warashina T."/>
            <person name="Morita T."/>
            <person name="Arakawa K."/>
        </authorList>
    </citation>
    <scope>NUCLEOTIDE SEQUENCE [LARGE SCALE GENOMIC DNA]</scope>
    <source>
        <strain evidence="10 11">CS-K2</strain>
    </source>
</reference>
<organism evidence="10 11">
    <name type="scientific">Limnobacter thiooxidans</name>
    <dbReference type="NCBI Taxonomy" id="131080"/>
    <lineage>
        <taxon>Bacteria</taxon>
        <taxon>Pseudomonadati</taxon>
        <taxon>Pseudomonadota</taxon>
        <taxon>Betaproteobacteria</taxon>
        <taxon>Burkholderiales</taxon>
        <taxon>Burkholderiaceae</taxon>
        <taxon>Limnobacter</taxon>
    </lineage>
</organism>
<evidence type="ECO:0000259" key="9">
    <source>
        <dbReference type="Pfam" id="PF02108"/>
    </source>
</evidence>
<dbReference type="Proteomes" id="UP001329151">
    <property type="component" value="Chromosome"/>
</dbReference>
<dbReference type="AlphaFoldDB" id="A0AA86JJE2"/>
<gene>
    <name evidence="10" type="primary">fliH</name>
    <name evidence="10" type="ORF">RGQ30_10230</name>
</gene>